<evidence type="ECO:0000256" key="5">
    <source>
        <dbReference type="ARBA" id="ARBA00023065"/>
    </source>
</evidence>
<feature type="compositionally biased region" description="Low complexity" evidence="10">
    <location>
        <begin position="139"/>
        <end position="148"/>
    </location>
</feature>
<dbReference type="Gene3D" id="1.10.3080.10">
    <property type="entry name" value="Clc chloride channel"/>
    <property type="match status" value="1"/>
</dbReference>
<dbReference type="Gene3D" id="3.90.1280.20">
    <property type="match status" value="1"/>
</dbReference>
<keyword evidence="5 9" id="KW-0406">Ion transport</keyword>
<evidence type="ECO:0000256" key="8">
    <source>
        <dbReference type="PROSITE-ProRule" id="PRU00703"/>
    </source>
</evidence>
<sequence length="884" mass="95945">MRRSNGDGADGDGEALLSLVSAAEPMGQADGAAGAAASPPASSVPRTPAPPGAAFGTSDPFGPLNPPDTFMSAFGAHQALAPAAGEPQVPGRTWAPQTLDPPFQAPEGATARHRGKVDFGLPPAPGLARPRQPLGGLLRTSSVRSGSPSRRRSMRTGDDDDDDGRGSAAAGRRVAYGDFTTIDWIHDSTKERVRVRNLRKLTGFWGVAVRVWDASQTWLLILLMGAVTGWLAGFIVVSEQWLSDIRDGRCSAGFYLNRHFCCWLTPQRDQCSDWVHWASSDDDWARWSLQYMIYVVTAVVFAVASAILVKTYAPYAAGSGIPEVKTILGGFVIRRFLGVWTLLIKCLGLVLAVASGMSLGKEGPLVHVACCVGNIFLSLFRKFKSNEAKKRELLSAACAAGVSVAFGAPIGGVLFSLEVGLASLHVEVSYYFPYKTMWRSFFMAMVAAISLQLVNPFRTGKLVLFQVTYNRDWHGFELPFFILLGILGGLYGTLFIKLNVWYNSYRKTSWLKNWAIPEVATVALVTALVSFPFRFLRENTGELVANLFRECTEVDGDFHGLCNSTQMTGVITSLLVAAAVKIVLTIATFGIRVPAGIFIPSMAIGACVGRALGIAIQAWQKAMPDLWIFTSCKVASQTKATECVTPGTYAMVGAAASLAGVTRMSVSLTVIMFELTGALSYVLPIMITILVAKWIGDIHGKHGIYDRLIALNGYPFLNPNEEYTHSTSAANVMTRLEDIDWISATGHTVDSLDEMLRATSCKGFPIVHPKGFLTLGYIGRAELKFALDKARGEGSAGSMPAIFTSDPTLEDTFAGVDLRPWIDHTPVKIHPRFPVDMLVELFKKMGLRYVLITRNGQLLGIITKKDILKDSQTPRGPWGRRWTG</sequence>
<keyword evidence="3 9" id="KW-0812">Transmembrane</keyword>
<dbReference type="EMBL" id="JADGIZ020000055">
    <property type="protein sequence ID" value="KAL2912935.1"/>
    <property type="molecule type" value="Genomic_DNA"/>
</dbReference>
<dbReference type="Gene3D" id="3.10.580.20">
    <property type="match status" value="1"/>
</dbReference>
<feature type="transmembrane region" description="Helical" evidence="9">
    <location>
        <begin position="336"/>
        <end position="359"/>
    </location>
</feature>
<comment type="subcellular location">
    <subcellularLocation>
        <location evidence="1 9">Membrane</location>
        <topology evidence="1 9">Multi-pass membrane protein</topology>
    </subcellularLocation>
</comment>
<feature type="transmembrane region" description="Helical" evidence="9">
    <location>
        <begin position="393"/>
        <end position="417"/>
    </location>
</feature>
<reference evidence="12 13" key="1">
    <citation type="submission" date="2023-09" db="EMBL/GenBank/DDBJ databases">
        <title>Pangenome analysis of Batrachochytrium dendrobatidis and related Chytrids.</title>
        <authorList>
            <person name="Yacoub M.N."/>
            <person name="Stajich J.E."/>
            <person name="James T.Y."/>
        </authorList>
    </citation>
    <scope>NUCLEOTIDE SEQUENCE [LARGE SCALE GENOMIC DNA]</scope>
    <source>
        <strain evidence="12 13">JEL0888</strain>
    </source>
</reference>
<dbReference type="PANTHER" id="PTHR45711:SF6">
    <property type="entry name" value="CHLORIDE CHANNEL PROTEIN"/>
    <property type="match status" value="1"/>
</dbReference>
<comment type="similarity">
    <text evidence="9">Belongs to the chloride channel (TC 2.A.49) family.</text>
</comment>
<gene>
    <name evidence="12" type="ORF">HK105_207606</name>
</gene>
<evidence type="ECO:0000256" key="3">
    <source>
        <dbReference type="ARBA" id="ARBA00022692"/>
    </source>
</evidence>
<dbReference type="SUPFAM" id="SSF81340">
    <property type="entry name" value="Clc chloride channel"/>
    <property type="match status" value="1"/>
</dbReference>
<keyword evidence="7 9" id="KW-0868">Chloride</keyword>
<dbReference type="InterPro" id="IPR001807">
    <property type="entry name" value="ClC"/>
</dbReference>
<feature type="transmembrane region" description="Helical" evidence="9">
    <location>
        <begin position="291"/>
        <end position="315"/>
    </location>
</feature>
<evidence type="ECO:0000259" key="11">
    <source>
        <dbReference type="PROSITE" id="PS51371"/>
    </source>
</evidence>
<dbReference type="Pfam" id="PF00571">
    <property type="entry name" value="CBS"/>
    <property type="match status" value="1"/>
</dbReference>
<dbReference type="CDD" id="cd04591">
    <property type="entry name" value="CBS_pair_voltage-gated_CLC_euk_bac"/>
    <property type="match status" value="1"/>
</dbReference>
<feature type="region of interest" description="Disordered" evidence="10">
    <location>
        <begin position="1"/>
        <end position="169"/>
    </location>
</feature>
<evidence type="ECO:0000313" key="13">
    <source>
        <dbReference type="Proteomes" id="UP001527925"/>
    </source>
</evidence>
<evidence type="ECO:0000256" key="10">
    <source>
        <dbReference type="SAM" id="MobiDB-lite"/>
    </source>
</evidence>
<feature type="transmembrane region" description="Helical" evidence="9">
    <location>
        <begin position="365"/>
        <end position="381"/>
    </location>
</feature>
<keyword evidence="8" id="KW-0129">CBS domain</keyword>
<feature type="transmembrane region" description="Helical" evidence="9">
    <location>
        <begin position="678"/>
        <end position="696"/>
    </location>
</feature>
<dbReference type="PRINTS" id="PR00762">
    <property type="entry name" value="CLCHANNEL"/>
</dbReference>
<feature type="domain" description="CBS" evidence="11">
    <location>
        <begin position="822"/>
        <end position="877"/>
    </location>
</feature>
<dbReference type="InterPro" id="IPR000644">
    <property type="entry name" value="CBS_dom"/>
</dbReference>
<dbReference type="InterPro" id="IPR046342">
    <property type="entry name" value="CBS_dom_sf"/>
</dbReference>
<accession>A0ABR4N095</accession>
<feature type="transmembrane region" description="Helical" evidence="9">
    <location>
        <begin position="218"/>
        <end position="237"/>
    </location>
</feature>
<dbReference type="CDD" id="cd03684">
    <property type="entry name" value="ClC_3_like"/>
    <property type="match status" value="1"/>
</dbReference>
<name>A0ABR4N095_9FUNG</name>
<evidence type="ECO:0000256" key="2">
    <source>
        <dbReference type="ARBA" id="ARBA00022448"/>
    </source>
</evidence>
<dbReference type="PANTHER" id="PTHR45711">
    <property type="entry name" value="CHLORIDE CHANNEL PROTEIN"/>
    <property type="match status" value="1"/>
</dbReference>
<feature type="transmembrane region" description="Helical" evidence="9">
    <location>
        <begin position="478"/>
        <end position="502"/>
    </location>
</feature>
<keyword evidence="6 9" id="KW-0472">Membrane</keyword>
<organism evidence="12 13">
    <name type="scientific">Polyrhizophydium stewartii</name>
    <dbReference type="NCBI Taxonomy" id="2732419"/>
    <lineage>
        <taxon>Eukaryota</taxon>
        <taxon>Fungi</taxon>
        <taxon>Fungi incertae sedis</taxon>
        <taxon>Chytridiomycota</taxon>
        <taxon>Chytridiomycota incertae sedis</taxon>
        <taxon>Chytridiomycetes</taxon>
        <taxon>Rhizophydiales</taxon>
        <taxon>Rhizophydiales incertae sedis</taxon>
        <taxon>Polyrhizophydium</taxon>
    </lineage>
</organism>
<keyword evidence="13" id="KW-1185">Reference proteome</keyword>
<dbReference type="InterPro" id="IPR014743">
    <property type="entry name" value="Cl-channel_core"/>
</dbReference>
<dbReference type="Proteomes" id="UP001527925">
    <property type="component" value="Unassembled WGS sequence"/>
</dbReference>
<dbReference type="Pfam" id="PF00654">
    <property type="entry name" value="Voltage_CLC"/>
    <property type="match status" value="1"/>
</dbReference>
<feature type="compositionally biased region" description="Low complexity" evidence="10">
    <location>
        <begin position="25"/>
        <end position="46"/>
    </location>
</feature>
<feature type="transmembrane region" description="Helical" evidence="9">
    <location>
        <begin position="570"/>
        <end position="591"/>
    </location>
</feature>
<protein>
    <recommendedName>
        <fullName evidence="9">Chloride channel protein</fullName>
    </recommendedName>
</protein>
<evidence type="ECO:0000256" key="4">
    <source>
        <dbReference type="ARBA" id="ARBA00022989"/>
    </source>
</evidence>
<keyword evidence="4 9" id="KW-1133">Transmembrane helix</keyword>
<evidence type="ECO:0000256" key="1">
    <source>
        <dbReference type="ARBA" id="ARBA00004141"/>
    </source>
</evidence>
<dbReference type="PROSITE" id="PS51371">
    <property type="entry name" value="CBS"/>
    <property type="match status" value="1"/>
</dbReference>
<feature type="transmembrane region" description="Helical" evidence="9">
    <location>
        <begin position="514"/>
        <end position="533"/>
    </location>
</feature>
<evidence type="ECO:0000256" key="9">
    <source>
        <dbReference type="RuleBase" id="RU361221"/>
    </source>
</evidence>
<feature type="transmembrane region" description="Helical" evidence="9">
    <location>
        <begin position="597"/>
        <end position="619"/>
    </location>
</feature>
<evidence type="ECO:0000313" key="12">
    <source>
        <dbReference type="EMBL" id="KAL2912935.1"/>
    </source>
</evidence>
<evidence type="ECO:0000256" key="7">
    <source>
        <dbReference type="ARBA" id="ARBA00023214"/>
    </source>
</evidence>
<keyword evidence="2 9" id="KW-0813">Transport</keyword>
<evidence type="ECO:0000256" key="6">
    <source>
        <dbReference type="ARBA" id="ARBA00023136"/>
    </source>
</evidence>
<dbReference type="SUPFAM" id="SSF54631">
    <property type="entry name" value="CBS-domain pair"/>
    <property type="match status" value="1"/>
</dbReference>
<comment type="caution">
    <text evidence="12">The sequence shown here is derived from an EMBL/GenBank/DDBJ whole genome shotgun (WGS) entry which is preliminary data.</text>
</comment>
<proteinExistence type="inferred from homology"/>